<comment type="similarity">
    <text evidence="1">Belongs to the ATP-dependent AMP-binding enzyme family.</text>
</comment>
<feature type="domain" description="Carrier" evidence="5">
    <location>
        <begin position="743"/>
        <end position="817"/>
    </location>
</feature>
<dbReference type="InterPro" id="IPR010080">
    <property type="entry name" value="Thioester_reductase-like_dom"/>
</dbReference>
<dbReference type="InterPro" id="IPR006162">
    <property type="entry name" value="Ppantetheine_attach_site"/>
</dbReference>
<dbReference type="InterPro" id="IPR020845">
    <property type="entry name" value="AMP-binding_CS"/>
</dbReference>
<dbReference type="InterPro" id="IPR025110">
    <property type="entry name" value="AMP-bd_C"/>
</dbReference>
<dbReference type="InterPro" id="IPR000873">
    <property type="entry name" value="AMP-dep_synth/lig_dom"/>
</dbReference>
<dbReference type="CDD" id="cd05930">
    <property type="entry name" value="A_NRPS"/>
    <property type="match status" value="1"/>
</dbReference>
<keyword evidence="7" id="KW-1185">Reference proteome</keyword>
<dbReference type="SUPFAM" id="SSF51735">
    <property type="entry name" value="NAD(P)-binding Rossmann-fold domains"/>
    <property type="match status" value="1"/>
</dbReference>
<evidence type="ECO:0000259" key="5">
    <source>
        <dbReference type="PROSITE" id="PS50075"/>
    </source>
</evidence>
<dbReference type="SUPFAM" id="SSF47336">
    <property type="entry name" value="ACP-like"/>
    <property type="match status" value="1"/>
</dbReference>
<dbReference type="Gene3D" id="3.30.559.30">
    <property type="entry name" value="Nonribosomal peptide synthetase, condensation domain"/>
    <property type="match status" value="1"/>
</dbReference>
<reference evidence="6" key="1">
    <citation type="submission" date="2023-04" db="EMBL/GenBank/DDBJ databases">
        <title>Comparative genomic analysis of Cohnella hashimotonis sp. nov., isolated from the International Space Station.</title>
        <authorList>
            <person name="Venkateswaran K."/>
            <person name="Simpson A."/>
        </authorList>
    </citation>
    <scope>NUCLEOTIDE SEQUENCE</scope>
    <source>
        <strain evidence="6">F6_2S_P_1</strain>
    </source>
</reference>
<dbReference type="Gene3D" id="3.40.50.720">
    <property type="entry name" value="NAD(P)-binding Rossmann-like Domain"/>
    <property type="match status" value="1"/>
</dbReference>
<evidence type="ECO:0000256" key="2">
    <source>
        <dbReference type="ARBA" id="ARBA00022450"/>
    </source>
</evidence>
<comment type="caution">
    <text evidence="6">The sequence shown here is derived from an EMBL/GenBank/DDBJ whole genome shotgun (WGS) entry which is preliminary data.</text>
</comment>
<dbReference type="InterPro" id="IPR036291">
    <property type="entry name" value="NAD(P)-bd_dom_sf"/>
</dbReference>
<dbReference type="PIRSF" id="PIRSF001617">
    <property type="entry name" value="Alpha-AR"/>
    <property type="match status" value="1"/>
</dbReference>
<name>A0ABT6TPP1_9BACL</name>
<sequence length="1243" mass="136642">MALNRSAIDRSPTRQSQPPVLLLPMDFSRHTRTYAYATTVYVLNEPLTRMLRESRREGNHDIALLAAVYFAWICRLSGEREIAADIATAAGDAPVLVDAAAARTFGDLRDAVHRSLIAPEPPFDGKCESRFSVGFPLRAEHELLNWQLREREDGWVVIVEYDTSLFREATVGRYIRYYAALLEAALADSSASFAGVDLLTEEDAAVYAALNATEANYDRDATIHGMIEKAAARYPDKTAVSSAEGKWTYRQLNEQANRTARMLMDRGLRKGEFVTILMERSAELIASLLGILKAGGVYVPVDPEHPEERNRYIVEDTGSAFVLTKGKYLSVAERLCGGIGTVKAIVDVEAGFPAYDGTANPEAGAGPHDLAYVIYTSGSTGRPKGALIAHEGVVNLGESVRKDCRIGPDDVLTQFATYSFDASVWDTIGALFYGAELYLLSPAERMSVEDFAEAVERTGTTIVAILPTVFFNQLSAYLSEEGYRKLSRVHLITVAGEALYGEQVRAFQRKFKDAIAIVNVYGPTECTVCTTTHTIKDYIPDDLANVPIGRPIGNYKVYIVNEENRLCPVNVHGEVLISTVGLAKGYLNQPDKTREAFVPNPFEPGKLIYKSGDFAKLLPDGTIEYVGRRDSQIKIRGHRIEIGEIEDAFAKIPNVQNIAVVPKKEKDGQNMLVGFFTSKDGERVFAADIKHLLGEKLPAYFVPKQIVQLTDMPLSPTGKIDRKKLAGYELQEESKRDDESFAPPVNETQAAIAAAWQDALGLGRVGIRDDFFEIGGDSLAIIRVLVPLKPRFPDIGINDFFECRTIEKLAERADRMSAGGGAPRKAYVGGEVVPLVEHPAVLGQPSAVPAYERRHERPSAILLTGATGYLGAYLLYELLVQSEAKVICLARSSGADSAQFRIQKTLVHYFGDSALDLLDGRVYVVEGDLSQPGLGLSPADAHFVGENVDAILHSAADVRHFGDADQFDKSNVLATRHLIELAEGSDRSVRFHHISTLGIPEDLALSGQWEEQLGRTAFEAGLKVDNLYTQSKLEAERWLMAAADRGLAVSIYRAGNLSCHAESGRFQQNIDNNAFYRMIKAMLLLSKAPKAHWDVDFTPIDYAGKSIVHLVLRPDTAGRLFHICNPEPIRYDRMIGMLAALGYPVETLDFADYSKWLFDTAIPKDPEAVKLAIAQLEGDGAKDSDYRYGCPATSSFLDGTDIRCAPADERYLRKMIDYAVSIGYFPAPKTLLQTELQGGTAGV</sequence>
<dbReference type="NCBIfam" id="TIGR01733">
    <property type="entry name" value="AA-adenyl-dom"/>
    <property type="match status" value="1"/>
</dbReference>
<dbReference type="PANTHER" id="PTHR44845:SF7">
    <property type="entry name" value="PLIPASTATIN SYNTHASE SUBUNIT D"/>
    <property type="match status" value="1"/>
</dbReference>
<dbReference type="InterPro" id="IPR045851">
    <property type="entry name" value="AMP-bd_C_sf"/>
</dbReference>
<dbReference type="NCBIfam" id="TIGR01746">
    <property type="entry name" value="Thioester-redct"/>
    <property type="match status" value="1"/>
</dbReference>
<dbReference type="PROSITE" id="PS50075">
    <property type="entry name" value="CARRIER"/>
    <property type="match status" value="1"/>
</dbReference>
<dbReference type="SUPFAM" id="SSF56801">
    <property type="entry name" value="Acetyl-CoA synthetase-like"/>
    <property type="match status" value="1"/>
</dbReference>
<keyword evidence="4" id="KW-0045">Antibiotic biosynthesis</keyword>
<dbReference type="Pfam" id="PF00501">
    <property type="entry name" value="AMP-binding"/>
    <property type="match status" value="1"/>
</dbReference>
<protein>
    <submittedName>
        <fullName evidence="6">Amino acid adenylation domain-containing protein</fullName>
    </submittedName>
</protein>
<accession>A0ABT6TPP1</accession>
<dbReference type="Proteomes" id="UP001161691">
    <property type="component" value="Unassembled WGS sequence"/>
</dbReference>
<organism evidence="6 7">
    <name type="scientific">Cohnella hashimotonis</name>
    <dbReference type="NCBI Taxonomy" id="2826895"/>
    <lineage>
        <taxon>Bacteria</taxon>
        <taxon>Bacillati</taxon>
        <taxon>Bacillota</taxon>
        <taxon>Bacilli</taxon>
        <taxon>Bacillales</taxon>
        <taxon>Paenibacillaceae</taxon>
        <taxon>Cohnella</taxon>
    </lineage>
</organism>
<evidence type="ECO:0000256" key="3">
    <source>
        <dbReference type="ARBA" id="ARBA00022553"/>
    </source>
</evidence>
<dbReference type="Pfam" id="PF00550">
    <property type="entry name" value="PP-binding"/>
    <property type="match status" value="1"/>
</dbReference>
<proteinExistence type="inferred from homology"/>
<keyword evidence="3" id="KW-0597">Phosphoprotein</keyword>
<dbReference type="EMBL" id="JAGRPV010000001">
    <property type="protein sequence ID" value="MDI4647787.1"/>
    <property type="molecule type" value="Genomic_DNA"/>
</dbReference>
<dbReference type="Pfam" id="PF07993">
    <property type="entry name" value="NAD_binding_4"/>
    <property type="match status" value="1"/>
</dbReference>
<dbReference type="Gene3D" id="3.30.300.30">
    <property type="match status" value="1"/>
</dbReference>
<evidence type="ECO:0000256" key="4">
    <source>
        <dbReference type="ARBA" id="ARBA00023194"/>
    </source>
</evidence>
<evidence type="ECO:0000256" key="1">
    <source>
        <dbReference type="ARBA" id="ARBA00006432"/>
    </source>
</evidence>
<keyword evidence="2" id="KW-0596">Phosphopantetheine</keyword>
<dbReference type="RefSeq" id="WP_282910534.1">
    <property type="nucleotide sequence ID" value="NZ_JAGRPV010000001.1"/>
</dbReference>
<dbReference type="CDD" id="cd05235">
    <property type="entry name" value="SDR_e1"/>
    <property type="match status" value="1"/>
</dbReference>
<evidence type="ECO:0000313" key="6">
    <source>
        <dbReference type="EMBL" id="MDI4647787.1"/>
    </source>
</evidence>
<dbReference type="Pfam" id="PF13193">
    <property type="entry name" value="AMP-binding_C"/>
    <property type="match status" value="1"/>
</dbReference>
<dbReference type="InterPro" id="IPR009081">
    <property type="entry name" value="PP-bd_ACP"/>
</dbReference>
<dbReference type="SUPFAM" id="SSF52777">
    <property type="entry name" value="CoA-dependent acyltransferases"/>
    <property type="match status" value="1"/>
</dbReference>
<dbReference type="PROSITE" id="PS00012">
    <property type="entry name" value="PHOSPHOPANTETHEINE"/>
    <property type="match status" value="1"/>
</dbReference>
<dbReference type="InterPro" id="IPR010071">
    <property type="entry name" value="AA_adenyl_dom"/>
</dbReference>
<dbReference type="Gene3D" id="3.40.50.980">
    <property type="match status" value="2"/>
</dbReference>
<evidence type="ECO:0000313" key="7">
    <source>
        <dbReference type="Proteomes" id="UP001161691"/>
    </source>
</evidence>
<dbReference type="InterPro" id="IPR036736">
    <property type="entry name" value="ACP-like_sf"/>
</dbReference>
<dbReference type="PANTHER" id="PTHR44845">
    <property type="entry name" value="CARRIER DOMAIN-CONTAINING PROTEIN"/>
    <property type="match status" value="1"/>
</dbReference>
<dbReference type="InterPro" id="IPR013120">
    <property type="entry name" value="FAR_NAD-bd"/>
</dbReference>
<dbReference type="Gene3D" id="1.10.1200.10">
    <property type="entry name" value="ACP-like"/>
    <property type="match status" value="1"/>
</dbReference>
<gene>
    <name evidence="6" type="ORF">KB449_22740</name>
</gene>
<dbReference type="Gene3D" id="2.30.38.10">
    <property type="entry name" value="Luciferase, Domain 3"/>
    <property type="match status" value="1"/>
</dbReference>
<dbReference type="PROSITE" id="PS00455">
    <property type="entry name" value="AMP_BINDING"/>
    <property type="match status" value="1"/>
</dbReference>